<dbReference type="OrthoDB" id="8964506at2759"/>
<dbReference type="Proteomes" id="UP000518266">
    <property type="component" value="Unassembled WGS sequence"/>
</dbReference>
<evidence type="ECO:0000313" key="3">
    <source>
        <dbReference type="Proteomes" id="UP000518266"/>
    </source>
</evidence>
<dbReference type="EMBL" id="JAAKFY010000007">
    <property type="protein sequence ID" value="KAF3855311.1"/>
    <property type="molecule type" value="Genomic_DNA"/>
</dbReference>
<accession>A0A7J5Z2H1</accession>
<keyword evidence="1" id="KW-0175">Coiled coil</keyword>
<sequence>MTRPKLRPCPTCQTLNKASIRTCTVCTGPCQEEEIDRKGSDAGWPMGQGVVRNRNVNRIIDSAHIAVLKLEALGFKPILFYGHRDKKSQNKWVADVMTHFAPSSLTKHILDKMRRAYEILSTKADLRRRAARADHRRRAARADLRRRAARADLRRRAARADHRRRAARADLRRRAATARVHCSESCDLPHLALFFSSNQYKHATTTDIFTSSKGGATKKEKKNS</sequence>
<keyword evidence="3" id="KW-1185">Reference proteome</keyword>
<proteinExistence type="predicted"/>
<dbReference type="AlphaFoldDB" id="A0A7J5Z2H1"/>
<reference evidence="2 3" key="1">
    <citation type="submission" date="2020-03" db="EMBL/GenBank/DDBJ databases">
        <title>Dissostichus mawsoni Genome sequencing and assembly.</title>
        <authorList>
            <person name="Park H."/>
        </authorList>
    </citation>
    <scope>NUCLEOTIDE SEQUENCE [LARGE SCALE GENOMIC DNA]</scope>
    <source>
        <strain evidence="2">DM0001</strain>
        <tissue evidence="2">Muscle</tissue>
    </source>
</reference>
<protein>
    <submittedName>
        <fullName evidence="2">Uncharacterized protein</fullName>
    </submittedName>
</protein>
<evidence type="ECO:0000256" key="1">
    <source>
        <dbReference type="SAM" id="Coils"/>
    </source>
</evidence>
<organism evidence="2 3">
    <name type="scientific">Dissostichus mawsoni</name>
    <name type="common">Antarctic cod</name>
    <dbReference type="NCBI Taxonomy" id="36200"/>
    <lineage>
        <taxon>Eukaryota</taxon>
        <taxon>Metazoa</taxon>
        <taxon>Chordata</taxon>
        <taxon>Craniata</taxon>
        <taxon>Vertebrata</taxon>
        <taxon>Euteleostomi</taxon>
        <taxon>Actinopterygii</taxon>
        <taxon>Neopterygii</taxon>
        <taxon>Teleostei</taxon>
        <taxon>Neoteleostei</taxon>
        <taxon>Acanthomorphata</taxon>
        <taxon>Eupercaria</taxon>
        <taxon>Perciformes</taxon>
        <taxon>Notothenioidei</taxon>
        <taxon>Nototheniidae</taxon>
        <taxon>Dissostichus</taxon>
    </lineage>
</organism>
<feature type="non-terminal residue" evidence="2">
    <location>
        <position position="1"/>
    </location>
</feature>
<feature type="coiled-coil region" evidence="1">
    <location>
        <begin position="123"/>
        <end position="170"/>
    </location>
</feature>
<gene>
    <name evidence="2" type="ORF">F7725_023366</name>
</gene>
<comment type="caution">
    <text evidence="2">The sequence shown here is derived from an EMBL/GenBank/DDBJ whole genome shotgun (WGS) entry which is preliminary data.</text>
</comment>
<name>A0A7J5Z2H1_DISMA</name>
<evidence type="ECO:0000313" key="2">
    <source>
        <dbReference type="EMBL" id="KAF3855311.1"/>
    </source>
</evidence>